<evidence type="ECO:0000313" key="11">
    <source>
        <dbReference type="EMBL" id="CAD7036565.1"/>
    </source>
</evidence>
<evidence type="ECO:0000256" key="1">
    <source>
        <dbReference type="ARBA" id="ARBA00004370"/>
    </source>
</evidence>
<keyword evidence="6" id="KW-0186">Copper</keyword>
<organism evidence="11 12">
    <name type="scientific">Pseudorhizobium endolithicum</name>
    <dbReference type="NCBI Taxonomy" id="1191678"/>
    <lineage>
        <taxon>Bacteria</taxon>
        <taxon>Pseudomonadati</taxon>
        <taxon>Pseudomonadota</taxon>
        <taxon>Alphaproteobacteria</taxon>
        <taxon>Hyphomicrobiales</taxon>
        <taxon>Rhizobiaceae</taxon>
        <taxon>Rhizobium/Agrobacterium group</taxon>
        <taxon>Pseudorhizobium</taxon>
    </lineage>
</organism>
<dbReference type="PANTHER" id="PTHR22888:SF9">
    <property type="entry name" value="CYTOCHROME C OXIDASE SUBUNIT 2"/>
    <property type="match status" value="1"/>
</dbReference>
<dbReference type="SUPFAM" id="SSF49503">
    <property type="entry name" value="Cupredoxins"/>
    <property type="match status" value="1"/>
</dbReference>
<sequence length="188" mass="20904">MLAVAAVFFLLVVGLFLATVFIPHFGRGVTPRQWIIYGGIALPLPLLVLLTFFAFWQGEYLLRGGGPQPGDIYRVQAHGTMWSWRFSYPDAPEKAPTQDVLHIPAARTVEIAVTSGDVIHSFWIPRLGGKMDAVPGHVNHLRLRADRPGRYRGVCSEYCGTGHASMRFEVEAFEDASSLAASEHEERR</sequence>
<comment type="subcellular location">
    <subcellularLocation>
        <location evidence="1">Membrane</location>
    </subcellularLocation>
</comment>
<dbReference type="InterPro" id="IPR002429">
    <property type="entry name" value="CcO_II-like_C"/>
</dbReference>
<proteinExistence type="inferred from homology"/>
<feature type="domain" description="Cytochrome oxidase subunit II copper A binding" evidence="10">
    <location>
        <begin position="70"/>
        <end position="184"/>
    </location>
</feature>
<evidence type="ECO:0000256" key="5">
    <source>
        <dbReference type="ARBA" id="ARBA00022982"/>
    </source>
</evidence>
<evidence type="ECO:0000256" key="8">
    <source>
        <dbReference type="ARBA" id="ARBA00047816"/>
    </source>
</evidence>
<gene>
    <name evidence="11" type="ORF">REJC140_03551</name>
</gene>
<name>A0ABN7JPK6_9HYPH</name>
<keyword evidence="3" id="KW-0813">Transport</keyword>
<dbReference type="PROSITE" id="PS00078">
    <property type="entry name" value="COX2"/>
    <property type="match status" value="1"/>
</dbReference>
<accession>A0ABN7JPK6</accession>
<dbReference type="InterPro" id="IPR045187">
    <property type="entry name" value="CcO_II"/>
</dbReference>
<evidence type="ECO:0000256" key="4">
    <source>
        <dbReference type="ARBA" id="ARBA00022723"/>
    </source>
</evidence>
<evidence type="ECO:0000256" key="2">
    <source>
        <dbReference type="ARBA" id="ARBA00007866"/>
    </source>
</evidence>
<keyword evidence="9" id="KW-1133">Transmembrane helix</keyword>
<comment type="catalytic activity">
    <reaction evidence="8">
        <text>4 Fe(II)-[cytochrome c] + O2 + 8 H(+)(in) = 4 Fe(III)-[cytochrome c] + 2 H2O + 4 H(+)(out)</text>
        <dbReference type="Rhea" id="RHEA:11436"/>
        <dbReference type="Rhea" id="RHEA-COMP:10350"/>
        <dbReference type="Rhea" id="RHEA-COMP:14399"/>
        <dbReference type="ChEBI" id="CHEBI:15377"/>
        <dbReference type="ChEBI" id="CHEBI:15378"/>
        <dbReference type="ChEBI" id="CHEBI:15379"/>
        <dbReference type="ChEBI" id="CHEBI:29033"/>
        <dbReference type="ChEBI" id="CHEBI:29034"/>
        <dbReference type="EC" id="7.1.1.9"/>
    </reaction>
</comment>
<keyword evidence="5" id="KW-0249">Electron transport</keyword>
<evidence type="ECO:0000313" key="12">
    <source>
        <dbReference type="Proteomes" id="UP000606921"/>
    </source>
</evidence>
<evidence type="ECO:0000256" key="6">
    <source>
        <dbReference type="ARBA" id="ARBA00023008"/>
    </source>
</evidence>
<dbReference type="PANTHER" id="PTHR22888">
    <property type="entry name" value="CYTOCHROME C OXIDASE, SUBUNIT II"/>
    <property type="match status" value="1"/>
</dbReference>
<keyword evidence="12" id="KW-1185">Reference proteome</keyword>
<reference evidence="11 12" key="1">
    <citation type="submission" date="2020-11" db="EMBL/GenBank/DDBJ databases">
        <authorList>
            <person name="Lassalle F."/>
        </authorList>
    </citation>
    <scope>NUCLEOTIDE SEQUENCE [LARGE SCALE GENOMIC DNA]</scope>
    <source>
        <strain evidence="11 12">JC140</strain>
    </source>
</reference>
<evidence type="ECO:0000259" key="10">
    <source>
        <dbReference type="PROSITE" id="PS50857"/>
    </source>
</evidence>
<comment type="caution">
    <text evidence="11">The sequence shown here is derived from an EMBL/GenBank/DDBJ whole genome shotgun (WGS) entry which is preliminary data.</text>
</comment>
<keyword evidence="7 9" id="KW-0472">Membrane</keyword>
<protein>
    <submittedName>
        <fullName evidence="11">Cytochrome c oxidase subunit II</fullName>
    </submittedName>
</protein>
<keyword evidence="4" id="KW-0479">Metal-binding</keyword>
<dbReference type="InterPro" id="IPR008972">
    <property type="entry name" value="Cupredoxin"/>
</dbReference>
<dbReference type="Pfam" id="PF00116">
    <property type="entry name" value="COX2"/>
    <property type="match status" value="1"/>
</dbReference>
<dbReference type="Gene3D" id="2.60.40.420">
    <property type="entry name" value="Cupredoxins - blue copper proteins"/>
    <property type="match status" value="1"/>
</dbReference>
<evidence type="ECO:0000256" key="7">
    <source>
        <dbReference type="ARBA" id="ARBA00023136"/>
    </source>
</evidence>
<feature type="transmembrane region" description="Helical" evidence="9">
    <location>
        <begin position="34"/>
        <end position="56"/>
    </location>
</feature>
<evidence type="ECO:0000256" key="9">
    <source>
        <dbReference type="SAM" id="Phobius"/>
    </source>
</evidence>
<evidence type="ECO:0000256" key="3">
    <source>
        <dbReference type="ARBA" id="ARBA00022448"/>
    </source>
</evidence>
<keyword evidence="9" id="KW-0812">Transmembrane</keyword>
<dbReference type="InterPro" id="IPR001505">
    <property type="entry name" value="Copper_CuA"/>
</dbReference>
<dbReference type="Proteomes" id="UP000606921">
    <property type="component" value="Unassembled WGS sequence"/>
</dbReference>
<comment type="similarity">
    <text evidence="2">Belongs to the cytochrome c oxidase subunit 2 family.</text>
</comment>
<dbReference type="PROSITE" id="PS50857">
    <property type="entry name" value="COX2_CUA"/>
    <property type="match status" value="1"/>
</dbReference>
<dbReference type="EMBL" id="CABFWF030000011">
    <property type="protein sequence ID" value="CAD7036565.1"/>
    <property type="molecule type" value="Genomic_DNA"/>
</dbReference>